<dbReference type="InterPro" id="IPR002652">
    <property type="entry name" value="Importin-a_IBB"/>
</dbReference>
<dbReference type="GO" id="GO:0061608">
    <property type="term" value="F:nuclear import signal receptor activity"/>
    <property type="evidence" value="ECO:0007669"/>
    <property type="project" value="InterPro"/>
</dbReference>
<dbReference type="Pfam" id="PF01749">
    <property type="entry name" value="IBB"/>
    <property type="match status" value="1"/>
</dbReference>
<name>A0A8T2AC95_ARASU</name>
<dbReference type="AlphaFoldDB" id="A0A8T2AC95"/>
<reference evidence="2 3" key="1">
    <citation type="submission" date="2020-12" db="EMBL/GenBank/DDBJ databases">
        <title>Concerted genomic and epigenomic changes stabilize Arabidopsis allopolyploids.</title>
        <authorList>
            <person name="Chen Z."/>
        </authorList>
    </citation>
    <scope>NUCLEOTIDE SEQUENCE [LARGE SCALE GENOMIC DNA]</scope>
    <source>
        <strain evidence="2">As9502</strain>
        <tissue evidence="2">Leaf</tissue>
    </source>
</reference>
<organism evidence="2 3">
    <name type="scientific">Arabidopsis suecica</name>
    <name type="common">Swedish thale-cress</name>
    <name type="synonym">Cardaminopsis suecica</name>
    <dbReference type="NCBI Taxonomy" id="45249"/>
    <lineage>
        <taxon>Eukaryota</taxon>
        <taxon>Viridiplantae</taxon>
        <taxon>Streptophyta</taxon>
        <taxon>Embryophyta</taxon>
        <taxon>Tracheophyta</taxon>
        <taxon>Spermatophyta</taxon>
        <taxon>Magnoliopsida</taxon>
        <taxon>eudicotyledons</taxon>
        <taxon>Gunneridae</taxon>
        <taxon>Pentapetalae</taxon>
        <taxon>rosids</taxon>
        <taxon>malvids</taxon>
        <taxon>Brassicales</taxon>
        <taxon>Brassicaceae</taxon>
        <taxon>Camelineae</taxon>
        <taxon>Arabidopsis</taxon>
    </lineage>
</organism>
<evidence type="ECO:0000259" key="1">
    <source>
        <dbReference type="Pfam" id="PF01749"/>
    </source>
</evidence>
<dbReference type="Proteomes" id="UP000694251">
    <property type="component" value="Chromosome 9"/>
</dbReference>
<feature type="domain" description="IBB" evidence="1">
    <location>
        <begin position="17"/>
        <end position="51"/>
    </location>
</feature>
<sequence>MKRSTMFLNPYLISADEDHRRMVEDNMVEFRKKEREENLQKKQASSSWEVKHYGSTTYPDASKSSISVSIRIQGIEKEAVEIVSEVPNVYLYNGEEICARYVYNLLSKPNIHSSVRNNIFRKLSKELVKFNFHGNRGFVVKIEVEVAVKEVNLGDYDSEEGLDEDCIICGEALLLDRYLDLHTLMCSQKHTFHCNCIRQ</sequence>
<proteinExistence type="predicted"/>
<accession>A0A8T2AC95</accession>
<dbReference type="EMBL" id="JAEFBJ010000009">
    <property type="protein sequence ID" value="KAG7571872.1"/>
    <property type="molecule type" value="Genomic_DNA"/>
</dbReference>
<comment type="caution">
    <text evidence="2">The sequence shown here is derived from an EMBL/GenBank/DDBJ whole genome shotgun (WGS) entry which is preliminary data.</text>
</comment>
<gene>
    <name evidence="2" type="ORF">ISN44_As09g002780</name>
</gene>
<evidence type="ECO:0000313" key="3">
    <source>
        <dbReference type="Proteomes" id="UP000694251"/>
    </source>
</evidence>
<dbReference type="GO" id="GO:0006606">
    <property type="term" value="P:protein import into nucleus"/>
    <property type="evidence" value="ECO:0007669"/>
    <property type="project" value="InterPro"/>
</dbReference>
<keyword evidence="3" id="KW-1185">Reference proteome</keyword>
<protein>
    <submittedName>
        <fullName evidence="2">Importin-alpha importin-beta-binding domain</fullName>
    </submittedName>
</protein>
<evidence type="ECO:0000313" key="2">
    <source>
        <dbReference type="EMBL" id="KAG7571872.1"/>
    </source>
</evidence>